<dbReference type="PANTHER" id="PTHR42693">
    <property type="entry name" value="ARYLSULFATASE FAMILY MEMBER"/>
    <property type="match status" value="1"/>
</dbReference>
<dbReference type="EMBL" id="JWLW01000010">
    <property type="protein sequence ID" value="KHT54949.1"/>
    <property type="molecule type" value="Genomic_DNA"/>
</dbReference>
<gene>
    <name evidence="4" type="ORF">RJ41_05020</name>
</gene>
<evidence type="ECO:0000313" key="4">
    <source>
        <dbReference type="EMBL" id="KHT54949.1"/>
    </source>
</evidence>
<keyword evidence="2" id="KW-0378">Hydrolase</keyword>
<dbReference type="Proteomes" id="UP000031197">
    <property type="component" value="Unassembled WGS sequence"/>
</dbReference>
<dbReference type="Pfam" id="PF00884">
    <property type="entry name" value="Sulfatase"/>
    <property type="match status" value="1"/>
</dbReference>
<protein>
    <recommendedName>
        <fullName evidence="3">Sulfatase N-terminal domain-containing protein</fullName>
    </recommendedName>
</protein>
<dbReference type="InterPro" id="IPR050738">
    <property type="entry name" value="Sulfatase"/>
</dbReference>
<keyword evidence="5" id="KW-1185">Reference proteome</keyword>
<dbReference type="AlphaFoldDB" id="A0A0B3YCN7"/>
<dbReference type="InterPro" id="IPR017850">
    <property type="entry name" value="Alkaline_phosphatase_core_sf"/>
</dbReference>
<dbReference type="Gene3D" id="3.40.720.10">
    <property type="entry name" value="Alkaline Phosphatase, subunit A"/>
    <property type="match status" value="1"/>
</dbReference>
<evidence type="ECO:0000259" key="3">
    <source>
        <dbReference type="Pfam" id="PF00884"/>
    </source>
</evidence>
<dbReference type="SUPFAM" id="SSF53649">
    <property type="entry name" value="Alkaline phosphatase-like"/>
    <property type="match status" value="1"/>
</dbReference>
<evidence type="ECO:0000313" key="5">
    <source>
        <dbReference type="Proteomes" id="UP000031197"/>
    </source>
</evidence>
<accession>A0A0B3YCN7</accession>
<proteinExistence type="inferred from homology"/>
<dbReference type="InterPro" id="IPR000917">
    <property type="entry name" value="Sulfatase_N"/>
</dbReference>
<dbReference type="PANTHER" id="PTHR42693:SF53">
    <property type="entry name" value="ENDO-4-O-SULFATASE"/>
    <property type="match status" value="1"/>
</dbReference>
<name>A0A0B3YCN7_9ALTE</name>
<comment type="caution">
    <text evidence="4">The sequence shown here is derived from an EMBL/GenBank/DDBJ whole genome shotgun (WGS) entry which is preliminary data.</text>
</comment>
<reference evidence="4 5" key="1">
    <citation type="submission" date="2014-12" db="EMBL/GenBank/DDBJ databases">
        <title>Genome sequencing of Alteromonas marina AD001.</title>
        <authorList>
            <person name="Adrian T.G.S."/>
            <person name="Chan K.G."/>
        </authorList>
    </citation>
    <scope>NUCLEOTIDE SEQUENCE [LARGE SCALE GENOMIC DNA]</scope>
    <source>
        <strain evidence="4 5">AD001</strain>
    </source>
</reference>
<feature type="domain" description="Sulfatase N-terminal" evidence="3">
    <location>
        <begin position="40"/>
        <end position="140"/>
    </location>
</feature>
<evidence type="ECO:0000256" key="2">
    <source>
        <dbReference type="ARBA" id="ARBA00022801"/>
    </source>
</evidence>
<dbReference type="GO" id="GO:0004065">
    <property type="term" value="F:arylsulfatase activity"/>
    <property type="evidence" value="ECO:0007669"/>
    <property type="project" value="TreeGrafter"/>
</dbReference>
<evidence type="ECO:0000256" key="1">
    <source>
        <dbReference type="ARBA" id="ARBA00008779"/>
    </source>
</evidence>
<comment type="similarity">
    <text evidence="1">Belongs to the sulfatase family.</text>
</comment>
<organism evidence="4 5">
    <name type="scientific">Alteromonas marina</name>
    <dbReference type="NCBI Taxonomy" id="203795"/>
    <lineage>
        <taxon>Bacteria</taxon>
        <taxon>Pseudomonadati</taxon>
        <taxon>Pseudomonadota</taxon>
        <taxon>Gammaproteobacteria</taxon>
        <taxon>Alteromonadales</taxon>
        <taxon>Alteromonadaceae</taxon>
        <taxon>Alteromonas/Salinimonas group</taxon>
        <taxon>Alteromonas</taxon>
    </lineage>
</organism>
<sequence length="146" mass="15807">MKNFILITSISFLLLGCGGDKNNSAPLQEVPEQSEKSKPPNVIVIFTDDHGYADLGSQNQVTDILTPNIDTLAANGVRFTNGYVTAPQCAPSRAGLLTGVYQQRFGFDENKHGPLPLQVQTIATAYKELGYTTGMVGKGHRKRVLV</sequence>
<dbReference type="PROSITE" id="PS51257">
    <property type="entry name" value="PROKAR_LIPOPROTEIN"/>
    <property type="match status" value="1"/>
</dbReference>
<dbReference type="RefSeq" id="WP_039217796.1">
    <property type="nucleotide sequence ID" value="NZ_JWLW01000010.1"/>
</dbReference>